<dbReference type="InterPro" id="IPR032675">
    <property type="entry name" value="LRR_dom_sf"/>
</dbReference>
<comment type="caution">
    <text evidence="4">The sequence shown here is derived from an EMBL/GenBank/DDBJ whole genome shotgun (WGS) entry which is preliminary data.</text>
</comment>
<dbReference type="InterPro" id="IPR055357">
    <property type="entry name" value="LRR_At1g61320_AtMIF1"/>
</dbReference>
<dbReference type="Pfam" id="PF00646">
    <property type="entry name" value="F-box"/>
    <property type="match status" value="1"/>
</dbReference>
<dbReference type="AlphaFoldDB" id="A0A9R1W7D9"/>
<evidence type="ECO:0000313" key="4">
    <source>
        <dbReference type="EMBL" id="KAJ0221347.1"/>
    </source>
</evidence>
<dbReference type="InterPro" id="IPR053781">
    <property type="entry name" value="F-box_AtFBL13-like"/>
</dbReference>
<evidence type="ECO:0000256" key="1">
    <source>
        <dbReference type="SAM" id="MobiDB-lite"/>
    </source>
</evidence>
<keyword evidence="5" id="KW-1185">Reference proteome</keyword>
<dbReference type="PANTHER" id="PTHR32212:SF454">
    <property type="entry name" value="F-BOX DOMAIN, LEUCINE-RICH REPEAT DOMAIN, L DOMAIN-CONTAINING PROTEIN"/>
    <property type="match status" value="1"/>
</dbReference>
<proteinExistence type="predicted"/>
<reference evidence="4 5" key="1">
    <citation type="journal article" date="2017" name="Nat. Commun.">
        <title>Genome assembly with in vitro proximity ligation data and whole-genome triplication in lettuce.</title>
        <authorList>
            <person name="Reyes-Chin-Wo S."/>
            <person name="Wang Z."/>
            <person name="Yang X."/>
            <person name="Kozik A."/>
            <person name="Arikit S."/>
            <person name="Song C."/>
            <person name="Xia L."/>
            <person name="Froenicke L."/>
            <person name="Lavelle D.O."/>
            <person name="Truco M.J."/>
            <person name="Xia R."/>
            <person name="Zhu S."/>
            <person name="Xu C."/>
            <person name="Xu H."/>
            <person name="Xu X."/>
            <person name="Cox K."/>
            <person name="Korf I."/>
            <person name="Meyers B.C."/>
            <person name="Michelmore R.W."/>
        </authorList>
    </citation>
    <scope>NUCLEOTIDE SEQUENCE [LARGE SCALE GENOMIC DNA]</scope>
    <source>
        <strain evidence="5">cv. Salinas</strain>
        <tissue evidence="4">Seedlings</tissue>
    </source>
</reference>
<dbReference type="SUPFAM" id="SSF81383">
    <property type="entry name" value="F-box domain"/>
    <property type="match status" value="1"/>
</dbReference>
<protein>
    <recommendedName>
        <fullName evidence="6">F-box domain-containing protein</fullName>
    </recommendedName>
</protein>
<accession>A0A9R1W7D9</accession>
<dbReference type="CDD" id="cd22160">
    <property type="entry name" value="F-box_AtFBL13-like"/>
    <property type="match status" value="1"/>
</dbReference>
<sequence length="307" mass="35387">MEIVEEGQNQPKIERKQRKSQKIIEKGEDDRIYSLPDCLLLEILSRLPTTKHSIRTGILSKRWNHLWTLVPTLIFIHYGSQTSPDFSLSVDKTLTQCRPLKLKKFQVCCRFSIGFESHINNWIRYALRYNVEEFNLTLPKGKQKFLFDQFFFNNTCFIDLKLEDCVFTPTGAISWKNLRSLCISSGKLNEDLIENILSGSPVLETLELKFCNGFRRINITSKSVKKLVLSGYMDSHNPFDAHTIEINAPNILSLTIEGNLWLWNLLLLNVSSLAKVSLNYVNVLSRLQTKGFIVPSNMKFLVVTHKS</sequence>
<feature type="region of interest" description="Disordered" evidence="1">
    <location>
        <begin position="1"/>
        <end position="20"/>
    </location>
</feature>
<gene>
    <name evidence="4" type="ORF">LSAT_V11C200059970</name>
</gene>
<dbReference type="EMBL" id="NBSK02000002">
    <property type="protein sequence ID" value="KAJ0221347.1"/>
    <property type="molecule type" value="Genomic_DNA"/>
</dbReference>
<name>A0A9R1W7D9_LACSA</name>
<evidence type="ECO:0000259" key="3">
    <source>
        <dbReference type="Pfam" id="PF23622"/>
    </source>
</evidence>
<dbReference type="Proteomes" id="UP000235145">
    <property type="component" value="Unassembled WGS sequence"/>
</dbReference>
<feature type="domain" description="F-box" evidence="2">
    <location>
        <begin position="33"/>
        <end position="71"/>
    </location>
</feature>
<dbReference type="InterPro" id="IPR001810">
    <property type="entry name" value="F-box_dom"/>
</dbReference>
<dbReference type="InterPro" id="IPR036047">
    <property type="entry name" value="F-box-like_dom_sf"/>
</dbReference>
<dbReference type="SUPFAM" id="SSF52047">
    <property type="entry name" value="RNI-like"/>
    <property type="match status" value="1"/>
</dbReference>
<dbReference type="Pfam" id="PF23622">
    <property type="entry name" value="LRR_At1g61320_AtMIF1"/>
    <property type="match status" value="1"/>
</dbReference>
<dbReference type="PANTHER" id="PTHR32212">
    <property type="entry name" value="CYCLIN-LIKE F-BOX"/>
    <property type="match status" value="1"/>
</dbReference>
<dbReference type="Gene3D" id="3.80.10.10">
    <property type="entry name" value="Ribonuclease Inhibitor"/>
    <property type="match status" value="1"/>
</dbReference>
<evidence type="ECO:0008006" key="6">
    <source>
        <dbReference type="Google" id="ProtNLM"/>
    </source>
</evidence>
<evidence type="ECO:0000259" key="2">
    <source>
        <dbReference type="Pfam" id="PF00646"/>
    </source>
</evidence>
<feature type="domain" description="At1g61320/AtMIF1 LRR" evidence="3">
    <location>
        <begin position="100"/>
        <end position="303"/>
    </location>
</feature>
<evidence type="ECO:0000313" key="5">
    <source>
        <dbReference type="Proteomes" id="UP000235145"/>
    </source>
</evidence>
<organism evidence="4 5">
    <name type="scientific">Lactuca sativa</name>
    <name type="common">Garden lettuce</name>
    <dbReference type="NCBI Taxonomy" id="4236"/>
    <lineage>
        <taxon>Eukaryota</taxon>
        <taxon>Viridiplantae</taxon>
        <taxon>Streptophyta</taxon>
        <taxon>Embryophyta</taxon>
        <taxon>Tracheophyta</taxon>
        <taxon>Spermatophyta</taxon>
        <taxon>Magnoliopsida</taxon>
        <taxon>eudicotyledons</taxon>
        <taxon>Gunneridae</taxon>
        <taxon>Pentapetalae</taxon>
        <taxon>asterids</taxon>
        <taxon>campanulids</taxon>
        <taxon>Asterales</taxon>
        <taxon>Asteraceae</taxon>
        <taxon>Cichorioideae</taxon>
        <taxon>Cichorieae</taxon>
        <taxon>Lactucinae</taxon>
        <taxon>Lactuca</taxon>
    </lineage>
</organism>